<dbReference type="Proteomes" id="UP000242864">
    <property type="component" value="Chromosome"/>
</dbReference>
<dbReference type="AlphaFoldDB" id="A0AAC9RS11"/>
<dbReference type="RefSeq" id="WP_085235918.1">
    <property type="nucleotide sequence ID" value="NZ_CP020773.1"/>
</dbReference>
<dbReference type="GO" id="GO:0045936">
    <property type="term" value="P:negative regulation of phosphate metabolic process"/>
    <property type="evidence" value="ECO:0007669"/>
    <property type="project" value="InterPro"/>
</dbReference>
<comment type="similarity">
    <text evidence="2 7">Belongs to the PhoU family.</text>
</comment>
<evidence type="ECO:0000256" key="4">
    <source>
        <dbReference type="ARBA" id="ARBA00022448"/>
    </source>
</evidence>
<organism evidence="9 10">
    <name type="scientific">Staphylococcus lutrae</name>
    <dbReference type="NCBI Taxonomy" id="155085"/>
    <lineage>
        <taxon>Bacteria</taxon>
        <taxon>Bacillati</taxon>
        <taxon>Bacillota</taxon>
        <taxon>Bacilli</taxon>
        <taxon>Bacillales</taxon>
        <taxon>Staphylococcaceae</taxon>
        <taxon>Staphylococcus</taxon>
    </lineage>
</organism>
<dbReference type="PANTHER" id="PTHR42930">
    <property type="entry name" value="PHOSPHATE-SPECIFIC TRANSPORT SYSTEM ACCESSORY PROTEIN PHOU"/>
    <property type="match status" value="1"/>
</dbReference>
<dbReference type="Gene3D" id="1.20.58.220">
    <property type="entry name" value="Phosphate transport system protein phou homolog 2, domain 2"/>
    <property type="match status" value="1"/>
</dbReference>
<evidence type="ECO:0000256" key="3">
    <source>
        <dbReference type="ARBA" id="ARBA00011738"/>
    </source>
</evidence>
<proteinExistence type="inferred from homology"/>
<evidence type="ECO:0000256" key="6">
    <source>
        <dbReference type="ARBA" id="ARBA00022592"/>
    </source>
</evidence>
<comment type="function">
    <text evidence="7">Plays a role in the regulation of phosphate uptake.</text>
</comment>
<accession>A0AAC9RS11</accession>
<dbReference type="KEGG" id="slz:B5P37_00085"/>
<keyword evidence="6 7" id="KW-0592">Phosphate transport</keyword>
<dbReference type="InterPro" id="IPR026022">
    <property type="entry name" value="PhoU_dom"/>
</dbReference>
<comment type="subcellular location">
    <subcellularLocation>
        <location evidence="1 7">Cytoplasm</location>
    </subcellularLocation>
</comment>
<dbReference type="PIRSF" id="PIRSF003107">
    <property type="entry name" value="PhoU"/>
    <property type="match status" value="1"/>
</dbReference>
<dbReference type="NCBIfam" id="TIGR02135">
    <property type="entry name" value="phoU_full"/>
    <property type="match status" value="1"/>
</dbReference>
<evidence type="ECO:0000259" key="8">
    <source>
        <dbReference type="Pfam" id="PF01895"/>
    </source>
</evidence>
<name>A0AAC9RS11_9STAP</name>
<dbReference type="GO" id="GO:0030643">
    <property type="term" value="P:intracellular phosphate ion homeostasis"/>
    <property type="evidence" value="ECO:0007669"/>
    <property type="project" value="InterPro"/>
</dbReference>
<keyword evidence="10" id="KW-1185">Reference proteome</keyword>
<dbReference type="EMBL" id="CP020773">
    <property type="protein sequence ID" value="ARJ49857.1"/>
    <property type="molecule type" value="Genomic_DNA"/>
</dbReference>
<dbReference type="GO" id="GO:0005737">
    <property type="term" value="C:cytoplasm"/>
    <property type="evidence" value="ECO:0007669"/>
    <property type="project" value="UniProtKB-SubCell"/>
</dbReference>
<gene>
    <name evidence="9" type="ORF">B5P37_00085</name>
</gene>
<evidence type="ECO:0000256" key="7">
    <source>
        <dbReference type="PIRNR" id="PIRNR003107"/>
    </source>
</evidence>
<dbReference type="GO" id="GO:0006817">
    <property type="term" value="P:phosphate ion transport"/>
    <property type="evidence" value="ECO:0007669"/>
    <property type="project" value="UniProtKB-KW"/>
</dbReference>
<feature type="domain" description="PhoU" evidence="8">
    <location>
        <begin position="22"/>
        <end position="105"/>
    </location>
</feature>
<comment type="subunit">
    <text evidence="3 7">Homodimer.</text>
</comment>
<reference evidence="9 10" key="1">
    <citation type="submission" date="2017-04" db="EMBL/GenBank/DDBJ databases">
        <authorList>
            <person name="Veseli I.A."/>
            <person name="Tang C."/>
            <person name="Pombert J.-F."/>
        </authorList>
    </citation>
    <scope>NUCLEOTIDE SEQUENCE [LARGE SCALE GENOMIC DNA]</scope>
    <source>
        <strain evidence="9 10">ATCC 700373</strain>
    </source>
</reference>
<evidence type="ECO:0000313" key="10">
    <source>
        <dbReference type="Proteomes" id="UP000242864"/>
    </source>
</evidence>
<keyword evidence="5 7" id="KW-0963">Cytoplasm</keyword>
<feature type="domain" description="PhoU" evidence="8">
    <location>
        <begin position="122"/>
        <end position="201"/>
    </location>
</feature>
<keyword evidence="4 7" id="KW-0813">Transport</keyword>
<dbReference type="SUPFAM" id="SSF109755">
    <property type="entry name" value="PhoU-like"/>
    <property type="match status" value="1"/>
</dbReference>
<dbReference type="PANTHER" id="PTHR42930:SF3">
    <property type="entry name" value="PHOSPHATE-SPECIFIC TRANSPORT SYSTEM ACCESSORY PROTEIN PHOU"/>
    <property type="match status" value="1"/>
</dbReference>
<sequence length="216" mass="25313">MGVIRKRYEDQRQDLLKDLRVLGLRTYNMIEKSIQVLSDKEITHARHVIKSDTLINQMEYDINEKVVMLITKQQPIAKDLRLMIATLKIASEFERMGDNAANIAKIRTRAQITDSYITTRLETMGHLALLMLKDLYDAYRHTDLELVKEIIERDIDIDDLYKQIINTSYLIDNDPFVAGQAHLVARYLERIGDHIVNIAEQLYYFITGERYESYTN</sequence>
<evidence type="ECO:0000313" key="9">
    <source>
        <dbReference type="EMBL" id="ARJ49857.1"/>
    </source>
</evidence>
<evidence type="ECO:0000256" key="5">
    <source>
        <dbReference type="ARBA" id="ARBA00022490"/>
    </source>
</evidence>
<dbReference type="InterPro" id="IPR028366">
    <property type="entry name" value="PhoU"/>
</dbReference>
<evidence type="ECO:0000256" key="2">
    <source>
        <dbReference type="ARBA" id="ARBA00008107"/>
    </source>
</evidence>
<protein>
    <recommendedName>
        <fullName evidence="7">Phosphate-specific transport system accessory protein PhoU</fullName>
    </recommendedName>
</protein>
<evidence type="ECO:0000256" key="1">
    <source>
        <dbReference type="ARBA" id="ARBA00004496"/>
    </source>
</evidence>
<dbReference type="InterPro" id="IPR038078">
    <property type="entry name" value="PhoU-like_sf"/>
</dbReference>
<dbReference type="FunFam" id="1.20.58.220:FF:000004">
    <property type="entry name" value="Phosphate-specific transport system accessory protein PhoU"/>
    <property type="match status" value="1"/>
</dbReference>
<dbReference type="Pfam" id="PF01895">
    <property type="entry name" value="PhoU"/>
    <property type="match status" value="2"/>
</dbReference>